<sequence>MSAITTAIVIPARNEARRIGACLAALQPQLTPACRVVLVANNCTDATVARARAALAESQLQIITLKLEPGQGVGTARRIGCQAALDDAPQLEHLLTTDADCIAAPDWVAANLAHLARFDAVCGAVEPLAGESGILRGMPAEEGWNEACYRALVLEFYQMIYPEPHNPLPHHGEAPGASLGLRRAAYQQVGGFADRRTGEDRDLIRRMRQAGFSVAHVADARVAASCRLTGRARGGMADALRDRLAGTDYLIDDALPPTRWLADHAARGSLPVWPPEVPANQRLRPSDLPEQIAELTRFLRMRAGRGREAPTPVPVMDQPAVTHIG</sequence>
<dbReference type="OrthoDB" id="8416156at2"/>
<evidence type="ECO:0000256" key="1">
    <source>
        <dbReference type="ARBA" id="ARBA00004236"/>
    </source>
</evidence>
<dbReference type="Proteomes" id="UP000219050">
    <property type="component" value="Chromosome"/>
</dbReference>
<evidence type="ECO:0000256" key="5">
    <source>
        <dbReference type="ARBA" id="ARBA00023136"/>
    </source>
</evidence>
<reference evidence="7 8" key="1">
    <citation type="submission" date="2017-05" db="EMBL/GenBank/DDBJ databases">
        <title>Comparative genomic and metabolic analysis of manganese-oxidizing mechanisms in Celeribater manganoxidans DY25T: its adaption to the environment of polymetallic nodule.</title>
        <authorList>
            <person name="Wang X."/>
        </authorList>
    </citation>
    <scope>NUCLEOTIDE SEQUENCE [LARGE SCALE GENOMIC DNA]</scope>
    <source>
        <strain evidence="7 8">DY25</strain>
    </source>
</reference>
<dbReference type="RefSeq" id="WP_097373312.1">
    <property type="nucleotide sequence ID" value="NZ_CP021404.1"/>
</dbReference>
<dbReference type="AlphaFoldDB" id="A0A291LZD2"/>
<organism evidence="7 8">
    <name type="scientific">Pacificitalea manganoxidans</name>
    <dbReference type="NCBI Taxonomy" id="1411902"/>
    <lineage>
        <taxon>Bacteria</taxon>
        <taxon>Pseudomonadati</taxon>
        <taxon>Pseudomonadota</taxon>
        <taxon>Alphaproteobacteria</taxon>
        <taxon>Rhodobacterales</taxon>
        <taxon>Paracoccaceae</taxon>
        <taxon>Pacificitalea</taxon>
    </lineage>
</organism>
<keyword evidence="4" id="KW-0808">Transferase</keyword>
<dbReference type="InterPro" id="IPR001173">
    <property type="entry name" value="Glyco_trans_2-like"/>
</dbReference>
<evidence type="ECO:0000256" key="4">
    <source>
        <dbReference type="ARBA" id="ARBA00022679"/>
    </source>
</evidence>
<dbReference type="GO" id="GO:0016757">
    <property type="term" value="F:glycosyltransferase activity"/>
    <property type="evidence" value="ECO:0007669"/>
    <property type="project" value="UniProtKB-KW"/>
</dbReference>
<dbReference type="PANTHER" id="PTHR43646">
    <property type="entry name" value="GLYCOSYLTRANSFERASE"/>
    <property type="match status" value="1"/>
</dbReference>
<keyword evidence="5" id="KW-0472">Membrane</keyword>
<dbReference type="InterPro" id="IPR029044">
    <property type="entry name" value="Nucleotide-diphossugar_trans"/>
</dbReference>
<dbReference type="PANTHER" id="PTHR43646:SF2">
    <property type="entry name" value="GLYCOSYLTRANSFERASE 2-LIKE DOMAIN-CONTAINING PROTEIN"/>
    <property type="match status" value="1"/>
</dbReference>
<keyword evidence="3" id="KW-0328">Glycosyltransferase</keyword>
<dbReference type="SUPFAM" id="SSF53448">
    <property type="entry name" value="Nucleotide-diphospho-sugar transferases"/>
    <property type="match status" value="1"/>
</dbReference>
<dbReference type="CDD" id="cd00761">
    <property type="entry name" value="Glyco_tranf_GTA_type"/>
    <property type="match status" value="1"/>
</dbReference>
<accession>A0A291LZD2</accession>
<dbReference type="EMBL" id="CP021404">
    <property type="protein sequence ID" value="ATI42030.1"/>
    <property type="molecule type" value="Genomic_DNA"/>
</dbReference>
<proteinExistence type="predicted"/>
<evidence type="ECO:0000259" key="6">
    <source>
        <dbReference type="Pfam" id="PF00535"/>
    </source>
</evidence>
<protein>
    <recommendedName>
        <fullName evidence="6">Glycosyltransferase 2-like domain-containing protein</fullName>
    </recommendedName>
</protein>
<feature type="domain" description="Glycosyltransferase 2-like" evidence="6">
    <location>
        <begin position="8"/>
        <end position="127"/>
    </location>
</feature>
<evidence type="ECO:0000313" key="8">
    <source>
        <dbReference type="Proteomes" id="UP000219050"/>
    </source>
</evidence>
<dbReference type="Gene3D" id="3.90.550.10">
    <property type="entry name" value="Spore Coat Polysaccharide Biosynthesis Protein SpsA, Chain A"/>
    <property type="match status" value="1"/>
</dbReference>
<gene>
    <name evidence="7" type="ORF">CBW24_08440</name>
</gene>
<dbReference type="KEGG" id="cmag:CBW24_08440"/>
<evidence type="ECO:0000256" key="3">
    <source>
        <dbReference type="ARBA" id="ARBA00022676"/>
    </source>
</evidence>
<comment type="subcellular location">
    <subcellularLocation>
        <location evidence="1">Cell membrane</location>
    </subcellularLocation>
</comment>
<keyword evidence="8" id="KW-1185">Reference proteome</keyword>
<evidence type="ECO:0000313" key="7">
    <source>
        <dbReference type="EMBL" id="ATI42030.1"/>
    </source>
</evidence>
<keyword evidence="2" id="KW-1003">Cell membrane</keyword>
<dbReference type="GO" id="GO:0005886">
    <property type="term" value="C:plasma membrane"/>
    <property type="evidence" value="ECO:0007669"/>
    <property type="project" value="UniProtKB-SubCell"/>
</dbReference>
<evidence type="ECO:0000256" key="2">
    <source>
        <dbReference type="ARBA" id="ARBA00022475"/>
    </source>
</evidence>
<dbReference type="Pfam" id="PF00535">
    <property type="entry name" value="Glycos_transf_2"/>
    <property type="match status" value="1"/>
</dbReference>
<name>A0A291LZD2_9RHOB</name>